<feature type="non-terminal residue" evidence="3">
    <location>
        <position position="26"/>
    </location>
</feature>
<evidence type="ECO:0000259" key="2">
    <source>
        <dbReference type="Pfam" id="PF01210"/>
    </source>
</evidence>
<organism evidence="3">
    <name type="scientific">marine metagenome</name>
    <dbReference type="NCBI Taxonomy" id="408172"/>
    <lineage>
        <taxon>unclassified sequences</taxon>
        <taxon>metagenomes</taxon>
        <taxon>ecological metagenomes</taxon>
    </lineage>
</organism>
<protein>
    <recommendedName>
        <fullName evidence="2">Glycerol-3-phosphate dehydrogenase NAD-dependent N-terminal domain-containing protein</fullName>
    </recommendedName>
</protein>
<dbReference type="Gene3D" id="3.40.50.720">
    <property type="entry name" value="NAD(P)-binding Rossmann-like Domain"/>
    <property type="match status" value="1"/>
</dbReference>
<sequence>VGSGTRPIAVLGAGSWGTALAMLIAR</sequence>
<dbReference type="GO" id="GO:0046168">
    <property type="term" value="P:glycerol-3-phosphate catabolic process"/>
    <property type="evidence" value="ECO:0007669"/>
    <property type="project" value="InterPro"/>
</dbReference>
<gene>
    <name evidence="3" type="ORF">METZ01_LOCUS394374</name>
</gene>
<dbReference type="InterPro" id="IPR011128">
    <property type="entry name" value="G3P_DH_NAD-dep_N"/>
</dbReference>
<dbReference type="Pfam" id="PF01210">
    <property type="entry name" value="NAD_Gly3P_dh_N"/>
    <property type="match status" value="1"/>
</dbReference>
<evidence type="ECO:0000313" key="3">
    <source>
        <dbReference type="EMBL" id="SVD41520.1"/>
    </source>
</evidence>
<keyword evidence="1" id="KW-0812">Transmembrane</keyword>
<keyword evidence="1" id="KW-0472">Membrane</keyword>
<accession>A0A382V4Z9</accession>
<name>A0A382V4Z9_9ZZZZ</name>
<proteinExistence type="predicted"/>
<keyword evidence="1" id="KW-1133">Transmembrane helix</keyword>
<feature type="transmembrane region" description="Helical" evidence="1">
    <location>
        <begin position="6"/>
        <end position="25"/>
    </location>
</feature>
<evidence type="ECO:0000256" key="1">
    <source>
        <dbReference type="SAM" id="Phobius"/>
    </source>
</evidence>
<feature type="non-terminal residue" evidence="3">
    <location>
        <position position="1"/>
    </location>
</feature>
<dbReference type="GO" id="GO:0016616">
    <property type="term" value="F:oxidoreductase activity, acting on the CH-OH group of donors, NAD or NADP as acceptor"/>
    <property type="evidence" value="ECO:0007669"/>
    <property type="project" value="InterPro"/>
</dbReference>
<dbReference type="SUPFAM" id="SSF51735">
    <property type="entry name" value="NAD(P)-binding Rossmann-fold domains"/>
    <property type="match status" value="1"/>
</dbReference>
<dbReference type="EMBL" id="UINC01149199">
    <property type="protein sequence ID" value="SVD41520.1"/>
    <property type="molecule type" value="Genomic_DNA"/>
</dbReference>
<feature type="domain" description="Glycerol-3-phosphate dehydrogenase NAD-dependent N-terminal" evidence="2">
    <location>
        <begin position="8"/>
        <end position="25"/>
    </location>
</feature>
<dbReference type="AlphaFoldDB" id="A0A382V4Z9"/>
<reference evidence="3" key="1">
    <citation type="submission" date="2018-05" db="EMBL/GenBank/DDBJ databases">
        <authorList>
            <person name="Lanie J.A."/>
            <person name="Ng W.-L."/>
            <person name="Kazmierczak K.M."/>
            <person name="Andrzejewski T.M."/>
            <person name="Davidsen T.M."/>
            <person name="Wayne K.J."/>
            <person name="Tettelin H."/>
            <person name="Glass J.I."/>
            <person name="Rusch D."/>
            <person name="Podicherti R."/>
            <person name="Tsui H.-C.T."/>
            <person name="Winkler M.E."/>
        </authorList>
    </citation>
    <scope>NUCLEOTIDE SEQUENCE</scope>
</reference>
<dbReference type="GO" id="GO:0051287">
    <property type="term" value="F:NAD binding"/>
    <property type="evidence" value="ECO:0007669"/>
    <property type="project" value="InterPro"/>
</dbReference>
<dbReference type="InterPro" id="IPR036291">
    <property type="entry name" value="NAD(P)-bd_dom_sf"/>
</dbReference>